<dbReference type="GO" id="GO:0005669">
    <property type="term" value="C:transcription factor TFIID complex"/>
    <property type="evidence" value="ECO:0007669"/>
    <property type="project" value="InterPro"/>
</dbReference>
<evidence type="ECO:0000259" key="10">
    <source>
        <dbReference type="Pfam" id="PF05236"/>
    </source>
</evidence>
<dbReference type="GO" id="GO:0016251">
    <property type="term" value="F:RNA polymerase II general transcription initiation factor activity"/>
    <property type="evidence" value="ECO:0007669"/>
    <property type="project" value="TreeGrafter"/>
</dbReference>
<dbReference type="Proteomes" id="UP000262825">
    <property type="component" value="Unassembled WGS sequence"/>
</dbReference>
<evidence type="ECO:0000256" key="2">
    <source>
        <dbReference type="ARBA" id="ARBA00006178"/>
    </source>
</evidence>
<comment type="subcellular location">
    <subcellularLocation>
        <location evidence="1">Nucleus</location>
    </subcellularLocation>
</comment>
<dbReference type="OrthoDB" id="21060at2759"/>
<evidence type="ECO:0000313" key="11">
    <source>
        <dbReference type="EMBL" id="SSD61865.1"/>
    </source>
</evidence>
<protein>
    <recommendedName>
        <fullName evidence="3">Transcription initiation factor TFIID subunit 4</fullName>
    </recommendedName>
    <alternativeName>
        <fullName evidence="8">TBP-associated factor 4</fullName>
    </alternativeName>
</protein>
<gene>
    <name evidence="11" type="ORF">SCODWIG_03626</name>
</gene>
<dbReference type="InterPro" id="IPR045144">
    <property type="entry name" value="TAF4"/>
</dbReference>
<evidence type="ECO:0000256" key="6">
    <source>
        <dbReference type="ARBA" id="ARBA00023242"/>
    </source>
</evidence>
<feature type="compositionally biased region" description="Basic and acidic residues" evidence="9">
    <location>
        <begin position="228"/>
        <end position="246"/>
    </location>
</feature>
<feature type="region of interest" description="Disordered" evidence="9">
    <location>
        <begin position="80"/>
        <end position="116"/>
    </location>
</feature>
<feature type="domain" description="Transcription initiation factor TFIID component TAF4 C-terminal" evidence="10">
    <location>
        <begin position="58"/>
        <end position="342"/>
    </location>
</feature>
<comment type="similarity">
    <text evidence="2">Belongs to the TAF4 family.</text>
</comment>
<evidence type="ECO:0000256" key="3">
    <source>
        <dbReference type="ARBA" id="ARBA00017306"/>
    </source>
</evidence>
<evidence type="ECO:0000256" key="1">
    <source>
        <dbReference type="ARBA" id="ARBA00004123"/>
    </source>
</evidence>
<keyword evidence="5" id="KW-0804">Transcription</keyword>
<feature type="compositionally biased region" description="Low complexity" evidence="9">
    <location>
        <begin position="80"/>
        <end position="94"/>
    </location>
</feature>
<feature type="region of interest" description="Disordered" evidence="9">
    <location>
        <begin position="228"/>
        <end position="250"/>
    </location>
</feature>
<dbReference type="GO" id="GO:0003677">
    <property type="term" value="F:DNA binding"/>
    <property type="evidence" value="ECO:0007669"/>
    <property type="project" value="TreeGrafter"/>
</dbReference>
<keyword evidence="12" id="KW-1185">Reference proteome</keyword>
<dbReference type="AlphaFoldDB" id="A0A376BB09"/>
<evidence type="ECO:0000256" key="9">
    <source>
        <dbReference type="SAM" id="MobiDB-lite"/>
    </source>
</evidence>
<dbReference type="PANTHER" id="PTHR15138">
    <property type="entry name" value="TRANSCRIPTION INITIATION FACTOR TFIID SUBUNIT 4"/>
    <property type="match status" value="1"/>
</dbReference>
<keyword evidence="6" id="KW-0539">Nucleus</keyword>
<reference evidence="12" key="1">
    <citation type="submission" date="2018-06" db="EMBL/GenBank/DDBJ databases">
        <authorList>
            <person name="Guldener U."/>
        </authorList>
    </citation>
    <scope>NUCLEOTIDE SEQUENCE [LARGE SCALE GENOMIC DNA]</scope>
    <source>
        <strain evidence="12">UTAD17</strain>
    </source>
</reference>
<feature type="region of interest" description="Disordered" evidence="9">
    <location>
        <begin position="274"/>
        <end position="300"/>
    </location>
</feature>
<keyword evidence="4" id="KW-0805">Transcription regulation</keyword>
<accession>A0A376BB09</accession>
<dbReference type="InterPro" id="IPR007900">
    <property type="entry name" value="TAF4_C"/>
</dbReference>
<proteinExistence type="inferred from homology"/>
<feature type="compositionally biased region" description="Low complexity" evidence="9">
    <location>
        <begin position="274"/>
        <end position="287"/>
    </location>
</feature>
<feature type="region of interest" description="Disordered" evidence="9">
    <location>
        <begin position="1"/>
        <end position="59"/>
    </location>
</feature>
<dbReference type="PANTHER" id="PTHR15138:SF14">
    <property type="entry name" value="TRANSCRIPTION INITIATION FACTOR TFIID SUBUNIT 4"/>
    <property type="match status" value="1"/>
</dbReference>
<evidence type="ECO:0000256" key="4">
    <source>
        <dbReference type="ARBA" id="ARBA00023015"/>
    </source>
</evidence>
<organism evidence="11 12">
    <name type="scientific">Saccharomycodes ludwigii</name>
    <dbReference type="NCBI Taxonomy" id="36035"/>
    <lineage>
        <taxon>Eukaryota</taxon>
        <taxon>Fungi</taxon>
        <taxon>Dikarya</taxon>
        <taxon>Ascomycota</taxon>
        <taxon>Saccharomycotina</taxon>
        <taxon>Saccharomycetes</taxon>
        <taxon>Saccharomycodales</taxon>
        <taxon>Saccharomycodaceae</taxon>
        <taxon>Saccharomycodes</taxon>
    </lineage>
</organism>
<evidence type="ECO:0000256" key="8">
    <source>
        <dbReference type="ARBA" id="ARBA00031747"/>
    </source>
</evidence>
<evidence type="ECO:0000256" key="7">
    <source>
        <dbReference type="ARBA" id="ARBA00025346"/>
    </source>
</evidence>
<dbReference type="EMBL" id="UFAJ01000946">
    <property type="protein sequence ID" value="SSD61865.1"/>
    <property type="molecule type" value="Genomic_DNA"/>
</dbReference>
<dbReference type="GO" id="GO:0006367">
    <property type="term" value="P:transcription initiation at RNA polymerase II promoter"/>
    <property type="evidence" value="ECO:0007669"/>
    <property type="project" value="TreeGrafter"/>
</dbReference>
<dbReference type="VEuPathDB" id="FungiDB:SCODWIG_03626"/>
<evidence type="ECO:0000256" key="5">
    <source>
        <dbReference type="ARBA" id="ARBA00023163"/>
    </source>
</evidence>
<evidence type="ECO:0000313" key="12">
    <source>
        <dbReference type="Proteomes" id="UP000262825"/>
    </source>
</evidence>
<sequence length="356" mass="39449">MSTNNNNNPNDNDSIKKDNVFPKGSELSAKKKTTTTPIIVPTTNNKTTEPSTDPDKLGDALLSAGVNLHEEEALLNAQYSKQGTSNNKGNNGSNVDTPGGKKSTSRKVTHLPPVQPFLHPFHVNRAMRKVMKENKFGLSKIKREPMDLEKEKPEILLQMSTACELYMKDLIVNALVLSRHRRKSSFKNVHSLSNSSNSGIITERSEVSKALRKIALEEKRLEEKRLKKRQDHGLEKKESTKIRALNEEESMAKASNATANLMMGTKKKYSWLTSSSSSSSSLSKSSSGMHTIVGGREPAGPVANAINVRGEMGIKYKEAREESGIVMRDFLRALENRRVGTDINSIISKGYARIRD</sequence>
<name>A0A376BB09_9ASCO</name>
<feature type="compositionally biased region" description="Low complexity" evidence="9">
    <location>
        <begin position="1"/>
        <end position="12"/>
    </location>
</feature>
<feature type="compositionally biased region" description="Low complexity" evidence="9">
    <location>
        <begin position="34"/>
        <end position="48"/>
    </location>
</feature>
<comment type="function">
    <text evidence="7">Functions as a component of the DNA-binding general transcription factor complex TFIID. Binding of TFIID to a promoter (with or without TATA element) is the initial step in pre-initiation complex (PIC) formation. TFIID plays a key role in the regulation of gene expression by RNA polymerase II through different activities such as transcription activator interaction, core promoter recognition and selectivity, TFIIA and TFIIB interaction, chromatin modification (histone acetylation by TAF1), facilitation of DNA opening and initiation of transcription.</text>
</comment>
<dbReference type="Pfam" id="PF05236">
    <property type="entry name" value="TAF4"/>
    <property type="match status" value="1"/>
</dbReference>